<gene>
    <name evidence="2" type="ORF">CAEBREN_08527</name>
</gene>
<evidence type="ECO:0000313" key="2">
    <source>
        <dbReference type="EMBL" id="EGT47626.1"/>
    </source>
</evidence>
<sequence>MAPPALSSFKSTKEPTTSEAGPSTSSDEIQPQHLDPEVLEDNSDASQTAAAKLYYNLLLVTVFSLRKTLFLAFEDFLYQNFLFLIKKICFPLDSNNFIN</sequence>
<feature type="compositionally biased region" description="Polar residues" evidence="1">
    <location>
        <begin position="8"/>
        <end position="29"/>
    </location>
</feature>
<proteinExistence type="predicted"/>
<dbReference type="HOGENOM" id="CLU_2322449_0_0_1"/>
<reference evidence="3" key="1">
    <citation type="submission" date="2011-07" db="EMBL/GenBank/DDBJ databases">
        <authorList>
            <consortium name="Caenorhabditis brenneri Sequencing and Analysis Consortium"/>
            <person name="Wilson R.K."/>
        </authorList>
    </citation>
    <scope>NUCLEOTIDE SEQUENCE [LARGE SCALE GENOMIC DNA]</scope>
    <source>
        <strain evidence="3">PB2801</strain>
    </source>
</reference>
<dbReference type="InParanoid" id="G0P870"/>
<dbReference type="EMBL" id="GL380127">
    <property type="protein sequence ID" value="EGT47626.1"/>
    <property type="molecule type" value="Genomic_DNA"/>
</dbReference>
<evidence type="ECO:0000313" key="3">
    <source>
        <dbReference type="Proteomes" id="UP000008068"/>
    </source>
</evidence>
<name>G0P870_CAEBE</name>
<dbReference type="Proteomes" id="UP000008068">
    <property type="component" value="Unassembled WGS sequence"/>
</dbReference>
<protein>
    <submittedName>
        <fullName evidence="2">Uncharacterized protein</fullName>
    </submittedName>
</protein>
<feature type="region of interest" description="Disordered" evidence="1">
    <location>
        <begin position="1"/>
        <end position="43"/>
    </location>
</feature>
<accession>G0P870</accession>
<keyword evidence="3" id="KW-1185">Reference proteome</keyword>
<organism evidence="3">
    <name type="scientific">Caenorhabditis brenneri</name>
    <name type="common">Nematode worm</name>
    <dbReference type="NCBI Taxonomy" id="135651"/>
    <lineage>
        <taxon>Eukaryota</taxon>
        <taxon>Metazoa</taxon>
        <taxon>Ecdysozoa</taxon>
        <taxon>Nematoda</taxon>
        <taxon>Chromadorea</taxon>
        <taxon>Rhabditida</taxon>
        <taxon>Rhabditina</taxon>
        <taxon>Rhabditomorpha</taxon>
        <taxon>Rhabditoidea</taxon>
        <taxon>Rhabditidae</taxon>
        <taxon>Peloderinae</taxon>
        <taxon>Caenorhabditis</taxon>
    </lineage>
</organism>
<evidence type="ECO:0000256" key="1">
    <source>
        <dbReference type="SAM" id="MobiDB-lite"/>
    </source>
</evidence>
<dbReference type="AlphaFoldDB" id="G0P870"/>